<reference evidence="2 3" key="1">
    <citation type="submission" date="2021-01" db="EMBL/GenBank/DDBJ databases">
        <title>Whole genome shotgun sequence of Actinoplanes deccanensis NBRC 13994.</title>
        <authorList>
            <person name="Komaki H."/>
            <person name="Tamura T."/>
        </authorList>
    </citation>
    <scope>NUCLEOTIDE SEQUENCE [LARGE SCALE GENOMIC DNA]</scope>
    <source>
        <strain evidence="2 3">NBRC 13994</strain>
    </source>
</reference>
<sequence>MTPLARGVVLAPQTLPPDRDRHRDSDPDRRCDRHRESDPDRRCDSDPDRHSDSDGGLAVATF</sequence>
<gene>
    <name evidence="2" type="ORF">Ade02nite_08990</name>
</gene>
<keyword evidence="3" id="KW-1185">Reference proteome</keyword>
<protein>
    <submittedName>
        <fullName evidence="2">Uncharacterized protein</fullName>
    </submittedName>
</protein>
<evidence type="ECO:0000313" key="3">
    <source>
        <dbReference type="Proteomes" id="UP000609879"/>
    </source>
</evidence>
<comment type="caution">
    <text evidence="2">The sequence shown here is derived from an EMBL/GenBank/DDBJ whole genome shotgun (WGS) entry which is preliminary data.</text>
</comment>
<evidence type="ECO:0000256" key="1">
    <source>
        <dbReference type="SAM" id="MobiDB-lite"/>
    </source>
</evidence>
<organism evidence="2 3">
    <name type="scientific">Paractinoplanes deccanensis</name>
    <dbReference type="NCBI Taxonomy" id="113561"/>
    <lineage>
        <taxon>Bacteria</taxon>
        <taxon>Bacillati</taxon>
        <taxon>Actinomycetota</taxon>
        <taxon>Actinomycetes</taxon>
        <taxon>Micromonosporales</taxon>
        <taxon>Micromonosporaceae</taxon>
        <taxon>Paractinoplanes</taxon>
    </lineage>
</organism>
<dbReference type="EMBL" id="BOMI01000013">
    <property type="protein sequence ID" value="GID72258.1"/>
    <property type="molecule type" value="Genomic_DNA"/>
</dbReference>
<name>A0ABQ3XWZ0_9ACTN</name>
<dbReference type="RefSeq" id="WP_203760266.1">
    <property type="nucleotide sequence ID" value="NZ_BAAABO010000025.1"/>
</dbReference>
<feature type="compositionally biased region" description="Basic and acidic residues" evidence="1">
    <location>
        <begin position="17"/>
        <end position="53"/>
    </location>
</feature>
<proteinExistence type="predicted"/>
<accession>A0ABQ3XWZ0</accession>
<evidence type="ECO:0000313" key="2">
    <source>
        <dbReference type="EMBL" id="GID72258.1"/>
    </source>
</evidence>
<dbReference type="Proteomes" id="UP000609879">
    <property type="component" value="Unassembled WGS sequence"/>
</dbReference>
<feature type="region of interest" description="Disordered" evidence="1">
    <location>
        <begin position="1"/>
        <end position="62"/>
    </location>
</feature>